<dbReference type="CDD" id="cd02966">
    <property type="entry name" value="TlpA_like_family"/>
    <property type="match status" value="1"/>
</dbReference>
<name>A9E3Q6_9FLAO</name>
<dbReference type="PROSITE" id="PS51257">
    <property type="entry name" value="PROKAR_LIPOPROTEIN"/>
    <property type="match status" value="1"/>
</dbReference>
<dbReference type="InterPro" id="IPR036249">
    <property type="entry name" value="Thioredoxin-like_sf"/>
</dbReference>
<dbReference type="GO" id="GO:0030313">
    <property type="term" value="C:cell envelope"/>
    <property type="evidence" value="ECO:0007669"/>
    <property type="project" value="UniProtKB-SubCell"/>
</dbReference>
<dbReference type="InterPro" id="IPR013740">
    <property type="entry name" value="Redoxin"/>
</dbReference>
<evidence type="ECO:0000259" key="5">
    <source>
        <dbReference type="PROSITE" id="PS51352"/>
    </source>
</evidence>
<proteinExistence type="predicted"/>
<dbReference type="GO" id="GO:0016491">
    <property type="term" value="F:oxidoreductase activity"/>
    <property type="evidence" value="ECO:0007669"/>
    <property type="project" value="InterPro"/>
</dbReference>
<dbReference type="Proteomes" id="UP000002945">
    <property type="component" value="Unassembled WGS sequence"/>
</dbReference>
<dbReference type="AlphaFoldDB" id="A9E3Q6"/>
<dbReference type="PANTHER" id="PTHR42852">
    <property type="entry name" value="THIOL:DISULFIDE INTERCHANGE PROTEIN DSBE"/>
    <property type="match status" value="1"/>
</dbReference>
<dbReference type="InterPro" id="IPR050553">
    <property type="entry name" value="Thioredoxin_ResA/DsbE_sf"/>
</dbReference>
<sequence length="333" mass="37415">MKKLLLLVAAFAIFSCENEPEVPKDYVTFSGTIKNKKSDSLYIRSRTYSKTIKVNDDGTFKDTLKVEAGVFSVFDGKDGTSAYLKNDYDVVLSADAENYMKSAKFSGKGAENSNFLAESRRKSEKMLDIDKLSSLAPDELNNRLDEIKTELTTYFKSQKNVDSLLIANSLQDINPMINYYKGFIGKISAIKRKFPKGTPSPTFDYENHKGGKTSLADLKGKYVYIDIWATWCGPCIAQIPALKKVEEEYKDKNIVFVSISVDQNRDAWEKMVTEKSLGGIQLHFGGDQTFSNEYMISGIPRFILLDTEGKVVNPDAPRPSSPKLVELFDELKI</sequence>
<protein>
    <submittedName>
        <fullName evidence="6">Thioredoxin family protein</fullName>
    </submittedName>
</protein>
<gene>
    <name evidence="6" type="ORF">KAOT1_09286</name>
</gene>
<evidence type="ECO:0000256" key="1">
    <source>
        <dbReference type="ARBA" id="ARBA00004196"/>
    </source>
</evidence>
<comment type="subcellular location">
    <subcellularLocation>
        <location evidence="1">Cell envelope</location>
    </subcellularLocation>
</comment>
<dbReference type="EMBL" id="ABIB01000009">
    <property type="protein sequence ID" value="EDP95254.1"/>
    <property type="molecule type" value="Genomic_DNA"/>
</dbReference>
<dbReference type="HOGENOM" id="CLU_042529_1_1_10"/>
<keyword evidence="4" id="KW-0676">Redox-active center</keyword>
<dbReference type="STRING" id="391587.KAOT1_09286"/>
<evidence type="ECO:0000256" key="2">
    <source>
        <dbReference type="ARBA" id="ARBA00022748"/>
    </source>
</evidence>
<keyword evidence="3" id="KW-1015">Disulfide bond</keyword>
<accession>A9E3Q6</accession>
<dbReference type="RefSeq" id="WP_007094419.1">
    <property type="nucleotide sequence ID" value="NZ_CP142125.1"/>
</dbReference>
<evidence type="ECO:0000256" key="3">
    <source>
        <dbReference type="ARBA" id="ARBA00023157"/>
    </source>
</evidence>
<dbReference type="Gene3D" id="3.40.30.10">
    <property type="entry name" value="Glutaredoxin"/>
    <property type="match status" value="1"/>
</dbReference>
<dbReference type="eggNOG" id="COG0526">
    <property type="taxonomic scope" value="Bacteria"/>
</dbReference>
<evidence type="ECO:0000313" key="6">
    <source>
        <dbReference type="EMBL" id="EDP95254.1"/>
    </source>
</evidence>
<feature type="domain" description="Thioredoxin" evidence="5">
    <location>
        <begin position="194"/>
        <end position="333"/>
    </location>
</feature>
<dbReference type="PANTHER" id="PTHR42852:SF6">
    <property type="entry name" value="THIOL:DISULFIDE INTERCHANGE PROTEIN DSBE"/>
    <property type="match status" value="1"/>
</dbReference>
<dbReference type="SUPFAM" id="SSF52833">
    <property type="entry name" value="Thioredoxin-like"/>
    <property type="match status" value="1"/>
</dbReference>
<keyword evidence="2" id="KW-0201">Cytochrome c-type biogenesis</keyword>
<reference evidence="6 7" key="1">
    <citation type="journal article" date="2011" name="J. Bacteriol.">
        <title>Genome sequence of the algicidal bacterium Kordia algicida OT-1.</title>
        <authorList>
            <person name="Lee H.S."/>
            <person name="Kang S.G."/>
            <person name="Kwon K.K."/>
            <person name="Lee J.H."/>
            <person name="Kim S.J."/>
        </authorList>
    </citation>
    <scope>NUCLEOTIDE SEQUENCE [LARGE SCALE GENOMIC DNA]</scope>
    <source>
        <strain evidence="6 7">OT-1</strain>
    </source>
</reference>
<dbReference type="OrthoDB" id="743079at2"/>
<keyword evidence="7" id="KW-1185">Reference proteome</keyword>
<dbReference type="InterPro" id="IPR013766">
    <property type="entry name" value="Thioredoxin_domain"/>
</dbReference>
<comment type="caution">
    <text evidence="6">The sequence shown here is derived from an EMBL/GenBank/DDBJ whole genome shotgun (WGS) entry which is preliminary data.</text>
</comment>
<organism evidence="6 7">
    <name type="scientific">Kordia algicida OT-1</name>
    <dbReference type="NCBI Taxonomy" id="391587"/>
    <lineage>
        <taxon>Bacteria</taxon>
        <taxon>Pseudomonadati</taxon>
        <taxon>Bacteroidota</taxon>
        <taxon>Flavobacteriia</taxon>
        <taxon>Flavobacteriales</taxon>
        <taxon>Flavobacteriaceae</taxon>
        <taxon>Kordia</taxon>
    </lineage>
</organism>
<dbReference type="PROSITE" id="PS51352">
    <property type="entry name" value="THIOREDOXIN_2"/>
    <property type="match status" value="1"/>
</dbReference>
<dbReference type="GO" id="GO:0017004">
    <property type="term" value="P:cytochrome complex assembly"/>
    <property type="evidence" value="ECO:0007669"/>
    <property type="project" value="UniProtKB-KW"/>
</dbReference>
<evidence type="ECO:0000313" key="7">
    <source>
        <dbReference type="Proteomes" id="UP000002945"/>
    </source>
</evidence>
<dbReference type="Pfam" id="PF08534">
    <property type="entry name" value="Redoxin"/>
    <property type="match status" value="1"/>
</dbReference>
<evidence type="ECO:0000256" key="4">
    <source>
        <dbReference type="ARBA" id="ARBA00023284"/>
    </source>
</evidence>